<reference evidence="2 3" key="1">
    <citation type="submission" date="2024-01" db="EMBL/GenBank/DDBJ databases">
        <title>Draft genome sequence of Gordonia sp. PKS22-38.</title>
        <authorList>
            <person name="Suphannarot A."/>
            <person name="Mingma R."/>
        </authorList>
    </citation>
    <scope>NUCLEOTIDE SEQUENCE [LARGE SCALE GENOMIC DNA]</scope>
    <source>
        <strain evidence="2 3">PKS22-38</strain>
    </source>
</reference>
<dbReference type="Gene3D" id="3.40.50.150">
    <property type="entry name" value="Vaccinia Virus protein VP39"/>
    <property type="match status" value="1"/>
</dbReference>
<comment type="caution">
    <text evidence="2">The sequence shown here is derived from an EMBL/GenBank/DDBJ whole genome shotgun (WGS) entry which is preliminary data.</text>
</comment>
<dbReference type="InterPro" id="IPR029063">
    <property type="entry name" value="SAM-dependent_MTases_sf"/>
</dbReference>
<keyword evidence="3" id="KW-1185">Reference proteome</keyword>
<dbReference type="SUPFAM" id="SSF53335">
    <property type="entry name" value="S-adenosyl-L-methionine-dependent methyltransferases"/>
    <property type="match status" value="1"/>
</dbReference>
<dbReference type="EC" id="2.1.1.-" evidence="2"/>
<organism evidence="2 3">
    <name type="scientific">Gordonia prachuapensis</name>
    <dbReference type="NCBI Taxonomy" id="3115651"/>
    <lineage>
        <taxon>Bacteria</taxon>
        <taxon>Bacillati</taxon>
        <taxon>Actinomycetota</taxon>
        <taxon>Actinomycetes</taxon>
        <taxon>Mycobacteriales</taxon>
        <taxon>Gordoniaceae</taxon>
        <taxon>Gordonia</taxon>
    </lineage>
</organism>
<name>A0ABU7MWJ1_9ACTN</name>
<dbReference type="EMBL" id="JAZDUE010000013">
    <property type="protein sequence ID" value="MEE4024667.1"/>
    <property type="molecule type" value="Genomic_DNA"/>
</dbReference>
<dbReference type="InterPro" id="IPR041698">
    <property type="entry name" value="Methyltransf_25"/>
</dbReference>
<dbReference type="RefSeq" id="WP_330506018.1">
    <property type="nucleotide sequence ID" value="NZ_JAZDUE010000013.1"/>
</dbReference>
<proteinExistence type="predicted"/>
<dbReference type="Pfam" id="PF13649">
    <property type="entry name" value="Methyltransf_25"/>
    <property type="match status" value="1"/>
</dbReference>
<dbReference type="GO" id="GO:0032259">
    <property type="term" value="P:methylation"/>
    <property type="evidence" value="ECO:0007669"/>
    <property type="project" value="UniProtKB-KW"/>
</dbReference>
<dbReference type="CDD" id="cd02440">
    <property type="entry name" value="AdoMet_MTases"/>
    <property type="match status" value="1"/>
</dbReference>
<keyword evidence="2" id="KW-0489">Methyltransferase</keyword>
<accession>A0ABU7MWJ1</accession>
<protein>
    <submittedName>
        <fullName evidence="2">Class I SAM-dependent methyltransferase</fullName>
        <ecNumber evidence="2">2.1.1.-</ecNumber>
    </submittedName>
</protein>
<evidence type="ECO:0000313" key="3">
    <source>
        <dbReference type="Proteomes" id="UP001335729"/>
    </source>
</evidence>
<keyword evidence="2" id="KW-0808">Transferase</keyword>
<dbReference type="GO" id="GO:0008168">
    <property type="term" value="F:methyltransferase activity"/>
    <property type="evidence" value="ECO:0007669"/>
    <property type="project" value="UniProtKB-KW"/>
</dbReference>
<dbReference type="Proteomes" id="UP001335729">
    <property type="component" value="Unassembled WGS sequence"/>
</dbReference>
<sequence length="210" mass="22209">MTASTPGNSRPSTWLEIIAADPGHSHRYRERFRDLAARGQDIDGEARLIDAMVDRGAHVLDAGCGAGRLGGFLSAAGHSVVGVDIDPVLIEAAGSDYPGPTWLVGDLAELDLRGEGIDAAFDMIVSAGNVVTFLDPDDRRTVLARFAEHLAADGRVVVGFGAGRGYPFDDFLADAAAGGLVSELLLSAWDVRPFTPESDFLVAVLRHSPR</sequence>
<gene>
    <name evidence="2" type="ORF">V1Y59_16390</name>
</gene>
<feature type="domain" description="Methyltransferase" evidence="1">
    <location>
        <begin position="59"/>
        <end position="154"/>
    </location>
</feature>
<evidence type="ECO:0000259" key="1">
    <source>
        <dbReference type="Pfam" id="PF13649"/>
    </source>
</evidence>
<evidence type="ECO:0000313" key="2">
    <source>
        <dbReference type="EMBL" id="MEE4024667.1"/>
    </source>
</evidence>